<keyword evidence="9" id="KW-1185">Reference proteome</keyword>
<evidence type="ECO:0000256" key="2">
    <source>
        <dbReference type="ARBA" id="ARBA00007362"/>
    </source>
</evidence>
<evidence type="ECO:0000256" key="3">
    <source>
        <dbReference type="ARBA" id="ARBA00022692"/>
    </source>
</evidence>
<sequence length="306" mass="32694">MWLTYSILAAIGFGLRGILYHWTSQKPLSRNALLCGTFTMGAVINLALALLTDAEWTAACLIGIQMGLFSFGANASMFKGFAVGKASLVAILTALPSVVVVAVAYLLWDERLYAMQLVSFLVIVGGVLLVRYSNDLSLRNLQGAQWGLLAMLLFAGNDLSGKWSTIMEASLYPTMVMMFTSGAACFGLWWLKDLRMPASGVAGTVVIAAVETSGPKGDAASPARWSDKRAFFVGMAIGITNTVGMMLIITAFDLGKAGLVSAVVAANVLLMLLYTRFVVKEKFKSTELAGIVLAFAGLVLMRLFGE</sequence>
<feature type="transmembrane region" description="Helical" evidence="6">
    <location>
        <begin position="230"/>
        <end position="252"/>
    </location>
</feature>
<evidence type="ECO:0000313" key="9">
    <source>
        <dbReference type="Proteomes" id="UP001141950"/>
    </source>
</evidence>
<evidence type="ECO:0000256" key="5">
    <source>
        <dbReference type="ARBA" id="ARBA00023136"/>
    </source>
</evidence>
<evidence type="ECO:0000256" key="4">
    <source>
        <dbReference type="ARBA" id="ARBA00022989"/>
    </source>
</evidence>
<protein>
    <submittedName>
        <fullName evidence="8">EamA family transporter</fullName>
    </submittedName>
</protein>
<proteinExistence type="inferred from homology"/>
<dbReference type="Proteomes" id="UP001141950">
    <property type="component" value="Unassembled WGS sequence"/>
</dbReference>
<evidence type="ECO:0000259" key="7">
    <source>
        <dbReference type="Pfam" id="PF00892"/>
    </source>
</evidence>
<dbReference type="InterPro" id="IPR000620">
    <property type="entry name" value="EamA_dom"/>
</dbReference>
<dbReference type="InterPro" id="IPR050638">
    <property type="entry name" value="AA-Vitamin_Transporters"/>
</dbReference>
<dbReference type="AlphaFoldDB" id="A0A9X2SBB6"/>
<comment type="similarity">
    <text evidence="2">Belongs to the EamA transporter family.</text>
</comment>
<feature type="domain" description="EamA" evidence="7">
    <location>
        <begin position="2"/>
        <end position="130"/>
    </location>
</feature>
<dbReference type="RefSeq" id="WP_257445816.1">
    <property type="nucleotide sequence ID" value="NZ_JANIPJ010000007.1"/>
</dbReference>
<dbReference type="Pfam" id="PF00892">
    <property type="entry name" value="EamA"/>
    <property type="match status" value="1"/>
</dbReference>
<dbReference type="PANTHER" id="PTHR32322">
    <property type="entry name" value="INNER MEMBRANE TRANSPORTER"/>
    <property type="match status" value="1"/>
</dbReference>
<evidence type="ECO:0000313" key="8">
    <source>
        <dbReference type="EMBL" id="MCR2804652.1"/>
    </source>
</evidence>
<dbReference type="EMBL" id="JANIPJ010000007">
    <property type="protein sequence ID" value="MCR2804652.1"/>
    <property type="molecule type" value="Genomic_DNA"/>
</dbReference>
<accession>A0A9X2SBB6</accession>
<dbReference type="InterPro" id="IPR037185">
    <property type="entry name" value="EmrE-like"/>
</dbReference>
<evidence type="ECO:0000256" key="1">
    <source>
        <dbReference type="ARBA" id="ARBA00004127"/>
    </source>
</evidence>
<feature type="transmembrane region" description="Helical" evidence="6">
    <location>
        <begin position="87"/>
        <end position="107"/>
    </location>
</feature>
<feature type="transmembrane region" description="Helical" evidence="6">
    <location>
        <begin position="56"/>
        <end position="75"/>
    </location>
</feature>
<gene>
    <name evidence="8" type="ORF">NQZ67_12260</name>
</gene>
<feature type="transmembrane region" description="Helical" evidence="6">
    <location>
        <begin position="169"/>
        <end position="191"/>
    </location>
</feature>
<comment type="subcellular location">
    <subcellularLocation>
        <location evidence="1">Endomembrane system</location>
        <topology evidence="1">Multi-pass membrane protein</topology>
    </subcellularLocation>
</comment>
<comment type="caution">
    <text evidence="8">The sequence shown here is derived from an EMBL/GenBank/DDBJ whole genome shotgun (WGS) entry which is preliminary data.</text>
</comment>
<evidence type="ECO:0000256" key="6">
    <source>
        <dbReference type="SAM" id="Phobius"/>
    </source>
</evidence>
<name>A0A9X2SBB6_9BACL</name>
<feature type="transmembrane region" description="Helical" evidence="6">
    <location>
        <begin position="286"/>
        <end position="305"/>
    </location>
</feature>
<feature type="transmembrane region" description="Helical" evidence="6">
    <location>
        <begin position="113"/>
        <end position="132"/>
    </location>
</feature>
<dbReference type="GO" id="GO:0016020">
    <property type="term" value="C:membrane"/>
    <property type="evidence" value="ECO:0007669"/>
    <property type="project" value="UniProtKB-SubCell"/>
</dbReference>
<feature type="transmembrane region" description="Helical" evidence="6">
    <location>
        <begin position="6"/>
        <end position="23"/>
    </location>
</feature>
<dbReference type="SUPFAM" id="SSF103481">
    <property type="entry name" value="Multidrug resistance efflux transporter EmrE"/>
    <property type="match status" value="2"/>
</dbReference>
<keyword evidence="3 6" id="KW-0812">Transmembrane</keyword>
<feature type="transmembrane region" description="Helical" evidence="6">
    <location>
        <begin position="258"/>
        <end position="279"/>
    </location>
</feature>
<organism evidence="8 9">
    <name type="scientific">Paenibacillus soyae</name>
    <dbReference type="NCBI Taxonomy" id="2969249"/>
    <lineage>
        <taxon>Bacteria</taxon>
        <taxon>Bacillati</taxon>
        <taxon>Bacillota</taxon>
        <taxon>Bacilli</taxon>
        <taxon>Bacillales</taxon>
        <taxon>Paenibacillaceae</taxon>
        <taxon>Paenibacillus</taxon>
    </lineage>
</organism>
<feature type="transmembrane region" description="Helical" evidence="6">
    <location>
        <begin position="32"/>
        <end position="50"/>
    </location>
</feature>
<keyword evidence="5 6" id="KW-0472">Membrane</keyword>
<reference evidence="8" key="1">
    <citation type="submission" date="2022-08" db="EMBL/GenBank/DDBJ databases">
        <title>The genomic sequence of strain Paenibacillus sp. SCIV0701.</title>
        <authorList>
            <person name="Zhao H."/>
        </authorList>
    </citation>
    <scope>NUCLEOTIDE SEQUENCE</scope>
    <source>
        <strain evidence="8">SCIV0701</strain>
    </source>
</reference>
<dbReference type="PANTHER" id="PTHR32322:SF2">
    <property type="entry name" value="EAMA DOMAIN-CONTAINING PROTEIN"/>
    <property type="match status" value="1"/>
</dbReference>
<keyword evidence="4 6" id="KW-1133">Transmembrane helix</keyword>